<accession>A0A6J4INW1</accession>
<feature type="compositionally biased region" description="Low complexity" evidence="1">
    <location>
        <begin position="18"/>
        <end position="28"/>
    </location>
</feature>
<dbReference type="EMBL" id="CADCTC010000146">
    <property type="protein sequence ID" value="CAA9257818.1"/>
    <property type="molecule type" value="Genomic_DNA"/>
</dbReference>
<gene>
    <name evidence="2" type="ORF">AVDCRST_MAG77-2426</name>
</gene>
<evidence type="ECO:0000313" key="2">
    <source>
        <dbReference type="EMBL" id="CAA9257818.1"/>
    </source>
</evidence>
<sequence>WRNCWPSGGLPSATRPCAAGARSSGSASPTGCGTGSLCRHRV</sequence>
<feature type="non-terminal residue" evidence="2">
    <location>
        <position position="42"/>
    </location>
</feature>
<proteinExistence type="predicted"/>
<evidence type="ECO:0000256" key="1">
    <source>
        <dbReference type="SAM" id="MobiDB-lite"/>
    </source>
</evidence>
<reference evidence="2" key="1">
    <citation type="submission" date="2020-02" db="EMBL/GenBank/DDBJ databases">
        <authorList>
            <person name="Meier V. D."/>
        </authorList>
    </citation>
    <scope>NUCLEOTIDE SEQUENCE</scope>
    <source>
        <strain evidence="2">AVDCRST_MAG77</strain>
    </source>
</reference>
<protein>
    <submittedName>
        <fullName evidence="2">Uncharacterized protein</fullName>
    </submittedName>
</protein>
<name>A0A6J4INW1_9CHLR</name>
<dbReference type="AlphaFoldDB" id="A0A6J4INW1"/>
<organism evidence="2">
    <name type="scientific">uncultured Chloroflexota bacterium</name>
    <dbReference type="NCBI Taxonomy" id="166587"/>
    <lineage>
        <taxon>Bacteria</taxon>
        <taxon>Bacillati</taxon>
        <taxon>Chloroflexota</taxon>
        <taxon>environmental samples</taxon>
    </lineage>
</organism>
<feature type="region of interest" description="Disordered" evidence="1">
    <location>
        <begin position="1"/>
        <end position="42"/>
    </location>
</feature>
<feature type="non-terminal residue" evidence="2">
    <location>
        <position position="1"/>
    </location>
</feature>